<dbReference type="InterPro" id="IPR032675">
    <property type="entry name" value="LRR_dom_sf"/>
</dbReference>
<organism evidence="1 2">
    <name type="scientific">Amblyomma americanum</name>
    <name type="common">Lone star tick</name>
    <dbReference type="NCBI Taxonomy" id="6943"/>
    <lineage>
        <taxon>Eukaryota</taxon>
        <taxon>Metazoa</taxon>
        <taxon>Ecdysozoa</taxon>
        <taxon>Arthropoda</taxon>
        <taxon>Chelicerata</taxon>
        <taxon>Arachnida</taxon>
        <taxon>Acari</taxon>
        <taxon>Parasitiformes</taxon>
        <taxon>Ixodida</taxon>
        <taxon>Ixodoidea</taxon>
        <taxon>Ixodidae</taxon>
        <taxon>Amblyomminae</taxon>
        <taxon>Amblyomma</taxon>
    </lineage>
</organism>
<evidence type="ECO:0000313" key="2">
    <source>
        <dbReference type="Proteomes" id="UP001321473"/>
    </source>
</evidence>
<dbReference type="Proteomes" id="UP001321473">
    <property type="component" value="Unassembled WGS sequence"/>
</dbReference>
<dbReference type="PANTHER" id="PTHR47679">
    <property type="entry name" value="PROTEIN TORNADO 1"/>
    <property type="match status" value="1"/>
</dbReference>
<dbReference type="EMBL" id="JARKHS020036587">
    <property type="protein sequence ID" value="KAK8755819.1"/>
    <property type="molecule type" value="Genomic_DNA"/>
</dbReference>
<reference evidence="1 2" key="1">
    <citation type="journal article" date="2023" name="Arcadia Sci">
        <title>De novo assembly of a long-read Amblyomma americanum tick genome.</title>
        <authorList>
            <person name="Chou S."/>
            <person name="Poskanzer K.E."/>
            <person name="Rollins M."/>
            <person name="Thuy-Boun P.S."/>
        </authorList>
    </citation>
    <scope>NUCLEOTIDE SEQUENCE [LARGE SCALE GENOMIC DNA]</scope>
    <source>
        <strain evidence="1">F_SG_1</strain>
        <tissue evidence="1">Salivary glands</tissue>
    </source>
</reference>
<proteinExistence type="predicted"/>
<comment type="caution">
    <text evidence="1">The sequence shown here is derived from an EMBL/GenBank/DDBJ whole genome shotgun (WGS) entry which is preliminary data.</text>
</comment>
<sequence>MPFDSRRYVFWELLYDDHGEYVALGLNDSDAELRGDSKQLKVDFTKVAYHTARLRHLTAFNNILWHAGLYLMEDERDNLGEVSIVMVPEARRVCTCSSADDDSPCHAVELLRHLFTVHSCIVAVEVNYSIANAESLLEALAIMRSLKRLRISGVPCDKPDIIQRLGDLVRSVDFVEELVFLEGYCPLEVQATLPLDLLEQDGIALTTLDVADLEMSAHLVTHLIAALVQNNTVTQLAVGACVFACASAPSSELFARYLAKENATLRKLTLRAPPLSSRPGLETVIRAICNMTTLEELIADWSAEDEIDFELFSEVVAENRSLRTLSLPRMEFCGDTTLTALRAECFAEMICSSRILPWLEALSSNYVIVNLTLDLHWLTPDECRVFFQVVASNPSLQTVTVRYLADDRHLSEICPMIRNYGLEQKVFIQNHHLGLTSVPTISTCPEVTILTLCTKHLFQAEDFSAAFQALSTCTHVTSLSVHCDDYSEIIFSALTAYIEGSSVLKNVELYLPGDLETPYEEIDQKRCRSVSGLVAALSAHVSIRTMVLELPRLHYTDCQMLADAIVQSRCLQKFVLSTVEGAFCKLFLSYLLPTFEENYTLLHLKLDDMGPPNDGMATVQDITRRNASLVNRAARFVMGDHGAYCARSVELVSHHPKLVEVVGSRAGVEEMKAREMIRLALTLPCLKGLNEYMILAGVVRHRVVCQHLTAFNNILWHAGLYLMEDERDNLGEVSIVMVPEARRVCTCSSADDDSPCHAVELLRHLFTVHSCIVAVEVNYSIANAESLLEALAIMRSLKRLRISGVPCDKPDIIQRLGDLVRSVDFVEELVFLEGYCPLEVQATLPLDLLEQDGIALTTLDVADLEMSAHLVTHLIAALVQNNTVTQLAVGACVFACASAPSSELFARYLAKENATLRKLTLRAPPLSSRPGLETVIRAICNMTTLEELIADWSAEDEIDFELFSEVVAENRSLRTLSLPRMEFCGDTTLTALRAECFAEMICSSRILPWLEALSSNYVIVNLTLDLHWLTPDECRVFFQVVASNPSLQTVTVRYLADDRHLSEICPMIRNYGLEQKVFIQNHHLGLTSVPTISTCPEVTILTLCTKHLFQAEDFSAAFQALSTCTHVTSLSVHCDDYSEIIFSALTAYIEGSSVLKNVELYLPGDLETPYEEIDQKRCRSVSGLVAALSAHVSIRTMVLELPRLHYTDCQMLADAIVQSRCLQKFVLSTVEGAFCKLFLSYLLPTFEENYTLLHLKLDDMGPPNDGMATVQDITRRNASLVNRAARFVMGDHGAYCARSVELVSHHPKLVEVVGSRAGVEEMKAREMIRLALTLPCLKGLNEYMILAGVVRHRVVCQVPGFSSSVPNSCIQLDTLNHDCWLHIRSYLKVADVVQP</sequence>
<keyword evidence="2" id="KW-1185">Reference proteome</keyword>
<dbReference type="SUPFAM" id="SSF52047">
    <property type="entry name" value="RNI-like"/>
    <property type="match status" value="4"/>
</dbReference>
<dbReference type="PANTHER" id="PTHR47679:SF2">
    <property type="entry name" value="C-TERMINAL OF ROC (COR) DOMAIN-CONTAINING PROTEIN"/>
    <property type="match status" value="1"/>
</dbReference>
<gene>
    <name evidence="1" type="ORF">V5799_001478</name>
</gene>
<name>A0AAQ4D029_AMBAM</name>
<evidence type="ECO:0000313" key="1">
    <source>
        <dbReference type="EMBL" id="KAK8755819.1"/>
    </source>
</evidence>
<dbReference type="Gene3D" id="3.80.10.10">
    <property type="entry name" value="Ribonuclease Inhibitor"/>
    <property type="match status" value="4"/>
</dbReference>
<protein>
    <submittedName>
        <fullName evidence="1">Uncharacterized protein</fullName>
    </submittedName>
</protein>
<accession>A0AAQ4D029</accession>